<protein>
    <submittedName>
        <fullName evidence="2">Uncharacterized protein</fullName>
    </submittedName>
</protein>
<dbReference type="EMBL" id="CAJFCJ010000014">
    <property type="protein sequence ID" value="CAD5121513.1"/>
    <property type="molecule type" value="Genomic_DNA"/>
</dbReference>
<evidence type="ECO:0000313" key="2">
    <source>
        <dbReference type="EMBL" id="CAD5121513.1"/>
    </source>
</evidence>
<proteinExistence type="predicted"/>
<organism evidence="2 3">
    <name type="scientific">Dimorphilus gyrociliatus</name>
    <dbReference type="NCBI Taxonomy" id="2664684"/>
    <lineage>
        <taxon>Eukaryota</taxon>
        <taxon>Metazoa</taxon>
        <taxon>Spiralia</taxon>
        <taxon>Lophotrochozoa</taxon>
        <taxon>Annelida</taxon>
        <taxon>Polychaeta</taxon>
        <taxon>Polychaeta incertae sedis</taxon>
        <taxon>Dinophilidae</taxon>
        <taxon>Dimorphilus</taxon>
    </lineage>
</organism>
<feature type="compositionally biased region" description="Polar residues" evidence="1">
    <location>
        <begin position="79"/>
        <end position="94"/>
    </location>
</feature>
<feature type="region of interest" description="Disordered" evidence="1">
    <location>
        <begin position="72"/>
        <end position="94"/>
    </location>
</feature>
<sequence>MYLGTSSLRTSFNQERDLKTTLKYNLSTDIMTENDIVNLCESWDDKWKTRRTYSFENDFGFIAVSEDSGRFNSDKYETGESSQSTNSLDDNDGSNYESLGTMCDRKNYELLKVDYTSSIDDSNQGLPSVSNLKNIFEEKAKERKKKVYCEKDVISSHFRDEQGGKRCISVLYVNLNSEQSSYKGVKNLENIYETRNGIKSEKDGTTDNELRIKSVQERIDDLYHSAKLFSRRSLEDTEGESWPSVANLTATWPRRVIRK</sequence>
<evidence type="ECO:0000313" key="3">
    <source>
        <dbReference type="Proteomes" id="UP000549394"/>
    </source>
</evidence>
<dbReference type="AlphaFoldDB" id="A0A7I8W101"/>
<accession>A0A7I8W101</accession>
<keyword evidence="3" id="KW-1185">Reference proteome</keyword>
<evidence type="ECO:0000256" key="1">
    <source>
        <dbReference type="SAM" id="MobiDB-lite"/>
    </source>
</evidence>
<gene>
    <name evidence="2" type="ORF">DGYR_LOCUS9460</name>
</gene>
<dbReference type="Proteomes" id="UP000549394">
    <property type="component" value="Unassembled WGS sequence"/>
</dbReference>
<reference evidence="2 3" key="1">
    <citation type="submission" date="2020-08" db="EMBL/GenBank/DDBJ databases">
        <authorList>
            <person name="Hejnol A."/>
        </authorList>
    </citation>
    <scope>NUCLEOTIDE SEQUENCE [LARGE SCALE GENOMIC DNA]</scope>
</reference>
<name>A0A7I8W101_9ANNE</name>
<comment type="caution">
    <text evidence="2">The sequence shown here is derived from an EMBL/GenBank/DDBJ whole genome shotgun (WGS) entry which is preliminary data.</text>
</comment>